<dbReference type="InterPro" id="IPR037855">
    <property type="entry name" value="Vps36"/>
</dbReference>
<keyword evidence="1" id="KW-0813">Transport</keyword>
<dbReference type="InterPro" id="IPR036388">
    <property type="entry name" value="WH-like_DNA-bd_sf"/>
</dbReference>
<keyword evidence="1" id="KW-0653">Protein transport</keyword>
<dbReference type="GO" id="GO:0043328">
    <property type="term" value="P:protein transport to vacuole involved in ubiquitin-dependent protein catabolic process via the multivesicular body sorting pathway"/>
    <property type="evidence" value="ECO:0007669"/>
    <property type="project" value="UniProtKB-UniRule"/>
</dbReference>
<accession>A0A813ECW3</accession>
<name>A0A813ECW3_POLGL</name>
<keyword evidence="1" id="KW-0967">Endosome</keyword>
<comment type="similarity">
    <text evidence="1">Belongs to the VPS36 family.</text>
</comment>
<dbReference type="InterPro" id="IPR040608">
    <property type="entry name" value="Snf8/Vps36"/>
</dbReference>
<dbReference type="GO" id="GO:0043130">
    <property type="term" value="F:ubiquitin binding"/>
    <property type="evidence" value="ECO:0007669"/>
    <property type="project" value="UniProtKB-UniRule"/>
</dbReference>
<gene>
    <name evidence="2" type="ORF">PGLA1383_LOCUS15408</name>
</gene>
<dbReference type="Gene3D" id="1.10.10.10">
    <property type="entry name" value="Winged helix-like DNA-binding domain superfamily/Winged helix DNA-binding domain"/>
    <property type="match status" value="2"/>
</dbReference>
<dbReference type="PANTHER" id="PTHR13128:SF12">
    <property type="entry name" value="VACUOLAR PROTEIN-SORTING-ASSOCIATED PROTEIN 36"/>
    <property type="match status" value="1"/>
</dbReference>
<comment type="caution">
    <text evidence="2">The sequence shown here is derived from an EMBL/GenBank/DDBJ whole genome shotgun (WGS) entry which is preliminary data.</text>
</comment>
<keyword evidence="1" id="KW-0963">Cytoplasm</keyword>
<reference evidence="2" key="1">
    <citation type="submission" date="2021-02" db="EMBL/GenBank/DDBJ databases">
        <authorList>
            <person name="Dougan E. K."/>
            <person name="Rhodes N."/>
            <person name="Thang M."/>
            <person name="Chan C."/>
        </authorList>
    </citation>
    <scope>NUCLEOTIDE SEQUENCE</scope>
</reference>
<dbReference type="Pfam" id="PF04157">
    <property type="entry name" value="EAP30"/>
    <property type="match status" value="1"/>
</dbReference>
<dbReference type="Proteomes" id="UP000654075">
    <property type="component" value="Unassembled WGS sequence"/>
</dbReference>
<dbReference type="EMBL" id="CAJNNV010009044">
    <property type="protein sequence ID" value="CAE8596951.1"/>
    <property type="molecule type" value="Genomic_DNA"/>
</dbReference>
<evidence type="ECO:0000313" key="3">
    <source>
        <dbReference type="Proteomes" id="UP000654075"/>
    </source>
</evidence>
<keyword evidence="3" id="KW-1185">Reference proteome</keyword>
<evidence type="ECO:0000256" key="1">
    <source>
        <dbReference type="RuleBase" id="RU367095"/>
    </source>
</evidence>
<protein>
    <recommendedName>
        <fullName evidence="1">Vacuolar protein-sorting-associated protein 36</fullName>
    </recommendedName>
    <alternativeName>
        <fullName evidence="1">ESCRT-II complex subunit VPS36</fullName>
    </alternativeName>
</protein>
<comment type="function">
    <text evidence="1">Component of the ESCRT-II complex (endosomal sorting complex required for transport II), which is required for multivesicular body (MVB) formation and sorting of endosomal cargo proteins into MVBs.</text>
</comment>
<dbReference type="OMA" id="GSSAWRC"/>
<dbReference type="InterPro" id="IPR036390">
    <property type="entry name" value="WH_DNA-bd_sf"/>
</dbReference>
<feature type="non-terminal residue" evidence="2">
    <location>
        <position position="304"/>
    </location>
</feature>
<dbReference type="GO" id="GO:0031902">
    <property type="term" value="C:late endosome membrane"/>
    <property type="evidence" value="ECO:0007669"/>
    <property type="project" value="UniProtKB-UniRule"/>
</dbReference>
<evidence type="ECO:0000313" key="2">
    <source>
        <dbReference type="EMBL" id="CAE8596951.1"/>
    </source>
</evidence>
<comment type="subcellular location">
    <subcellularLocation>
        <location evidence="1">Cytoplasm</location>
    </subcellularLocation>
    <subcellularLocation>
        <location evidence="1">Endosome</location>
    </subcellularLocation>
</comment>
<sequence>WLAVRLDSVSSVEGWGGGLRSRRCLLKLQPCGRQVFVRSPDAAATEDLLENVRLAVRDTRWREGSYEAASMGGLQRILGERAVKQQATEQTLDVALADLDSLRRHAVEAAAAAKQVVAQLSQRSAGDGKDDGSGVKQLLEEFGLLQSDGSAIACGGQQEADVVADVSKVCMAALEKKGNLGTLLAHDVFCLVNRSRGTALVSPDEVMSALRTCTAPGSSLRLRTLGPGGAIAVSLARTSDDELDSQLLALAEAGPLSAFELGQKLKLTAAEARYLLHDAEARAVLVRDDAPECVFFHRNFFEDF</sequence>
<dbReference type="OrthoDB" id="271448at2759"/>
<dbReference type="PANTHER" id="PTHR13128">
    <property type="entry name" value="VACUOLAR PROTEIN-SORTING-ASSOCIATED PROTEIN 36"/>
    <property type="match status" value="1"/>
</dbReference>
<dbReference type="GO" id="GO:0000814">
    <property type="term" value="C:ESCRT II complex"/>
    <property type="evidence" value="ECO:0007669"/>
    <property type="project" value="UniProtKB-UniRule"/>
</dbReference>
<dbReference type="SUPFAM" id="SSF46785">
    <property type="entry name" value="Winged helix' DNA-binding domain"/>
    <property type="match status" value="1"/>
</dbReference>
<dbReference type="GO" id="GO:0032266">
    <property type="term" value="F:phosphatidylinositol-3-phosphate binding"/>
    <property type="evidence" value="ECO:0007669"/>
    <property type="project" value="UniProtKB-UniRule"/>
</dbReference>
<organism evidence="2 3">
    <name type="scientific">Polarella glacialis</name>
    <name type="common">Dinoflagellate</name>
    <dbReference type="NCBI Taxonomy" id="89957"/>
    <lineage>
        <taxon>Eukaryota</taxon>
        <taxon>Sar</taxon>
        <taxon>Alveolata</taxon>
        <taxon>Dinophyceae</taxon>
        <taxon>Suessiales</taxon>
        <taxon>Suessiaceae</taxon>
        <taxon>Polarella</taxon>
    </lineage>
</organism>
<proteinExistence type="inferred from homology"/>
<dbReference type="AlphaFoldDB" id="A0A813ECW3"/>
<comment type="subunit">
    <text evidence="1">Component of the endosomal sorting complex required for transport II (ESCRT-II).</text>
</comment>